<dbReference type="EMBL" id="JALJEJ010000002">
    <property type="protein sequence ID" value="MCJ8209086.1"/>
    <property type="molecule type" value="Genomic_DNA"/>
</dbReference>
<dbReference type="RefSeq" id="WP_245128920.1">
    <property type="nucleotide sequence ID" value="NZ_JALJEJ010000002.1"/>
</dbReference>
<keyword evidence="1" id="KW-0812">Transmembrane</keyword>
<evidence type="ECO:0000259" key="2">
    <source>
        <dbReference type="Pfam" id="PF26566"/>
    </source>
</evidence>
<organism evidence="3 4">
    <name type="scientific">Mucilaginibacter straminoryzae</name>
    <dbReference type="NCBI Taxonomy" id="2932774"/>
    <lineage>
        <taxon>Bacteria</taxon>
        <taxon>Pseudomonadati</taxon>
        <taxon>Bacteroidota</taxon>
        <taxon>Sphingobacteriia</taxon>
        <taxon>Sphingobacteriales</taxon>
        <taxon>Sphingobacteriaceae</taxon>
        <taxon>Mucilaginibacter</taxon>
    </lineage>
</organism>
<proteinExistence type="predicted"/>
<dbReference type="InterPro" id="IPR058916">
    <property type="entry name" value="PH_40"/>
</dbReference>
<keyword evidence="1" id="KW-1133">Transmembrane helix</keyword>
<sequence length="303" mass="35482">MAVNTYFRIEMLKLISKVQHKNYEKGEFSDEQSRSLEETLELIKKFPWEQERSLTDIQLTGPGVVIQNNAGEYLKVGLYFNGKFALYYLDQNGRLFDHPVVTLTEVCERIASFFKGGLDLIVFKKNTNSLFPRTHFITKSFEYRGTLSSFFINSWGLMAVEIIIILVMWYLLINERYTDAFVVSFILVMLSATLIYFVYGAYKAKKMYLRLSKGNEEFSFGYDINNVKNYSKELIANVEFYSRQKKSFFRNGIPLTTAKAFKINFKNGEYIRFSSFLISGNQLRKKFKTELIKECNEELWGML</sequence>
<dbReference type="Pfam" id="PF26566">
    <property type="entry name" value="PH_40"/>
    <property type="match status" value="1"/>
</dbReference>
<evidence type="ECO:0000313" key="4">
    <source>
        <dbReference type="Proteomes" id="UP001139450"/>
    </source>
</evidence>
<protein>
    <recommendedName>
        <fullName evidence="2">PH domain-containing protein</fullName>
    </recommendedName>
</protein>
<evidence type="ECO:0000256" key="1">
    <source>
        <dbReference type="SAM" id="Phobius"/>
    </source>
</evidence>
<feature type="transmembrane region" description="Helical" evidence="1">
    <location>
        <begin position="150"/>
        <end position="173"/>
    </location>
</feature>
<accession>A0A9X2B847</accession>
<dbReference type="AlphaFoldDB" id="A0A9X2B847"/>
<name>A0A9X2B847_9SPHI</name>
<comment type="caution">
    <text evidence="3">The sequence shown here is derived from an EMBL/GenBank/DDBJ whole genome shotgun (WGS) entry which is preliminary data.</text>
</comment>
<keyword evidence="4" id="KW-1185">Reference proteome</keyword>
<dbReference type="Proteomes" id="UP001139450">
    <property type="component" value="Unassembled WGS sequence"/>
</dbReference>
<feature type="transmembrane region" description="Helical" evidence="1">
    <location>
        <begin position="179"/>
        <end position="202"/>
    </location>
</feature>
<feature type="domain" description="PH" evidence="2">
    <location>
        <begin position="150"/>
        <end position="286"/>
    </location>
</feature>
<evidence type="ECO:0000313" key="3">
    <source>
        <dbReference type="EMBL" id="MCJ8209086.1"/>
    </source>
</evidence>
<reference evidence="3" key="1">
    <citation type="submission" date="2022-04" db="EMBL/GenBank/DDBJ databases">
        <title>Mucilaginibacter sp. RS28 isolated from freshwater.</title>
        <authorList>
            <person name="Ko S.-R."/>
        </authorList>
    </citation>
    <scope>NUCLEOTIDE SEQUENCE</scope>
    <source>
        <strain evidence="3">RS28</strain>
    </source>
</reference>
<keyword evidence="1" id="KW-0472">Membrane</keyword>
<gene>
    <name evidence="3" type="ORF">MUY27_05150</name>
</gene>